<proteinExistence type="predicted"/>
<comment type="caution">
    <text evidence="3">The sequence shown here is derived from an EMBL/GenBank/DDBJ whole genome shotgun (WGS) entry which is preliminary data.</text>
</comment>
<feature type="region of interest" description="Disordered" evidence="2">
    <location>
        <begin position="1"/>
        <end position="25"/>
    </location>
</feature>
<evidence type="ECO:0000313" key="3">
    <source>
        <dbReference type="EMBL" id="TGO91190.1"/>
    </source>
</evidence>
<protein>
    <submittedName>
        <fullName evidence="3">Uncharacterized protein</fullName>
    </submittedName>
</protein>
<evidence type="ECO:0000256" key="2">
    <source>
        <dbReference type="SAM" id="MobiDB-lite"/>
    </source>
</evidence>
<feature type="compositionally biased region" description="Acidic residues" evidence="2">
    <location>
        <begin position="1"/>
        <end position="19"/>
    </location>
</feature>
<keyword evidence="4" id="KW-1185">Reference proteome</keyword>
<dbReference type="Gene3D" id="1.10.287.1490">
    <property type="match status" value="1"/>
</dbReference>
<gene>
    <name evidence="3" type="ORF">BPOR_0036g00200</name>
</gene>
<evidence type="ECO:0000313" key="4">
    <source>
        <dbReference type="Proteomes" id="UP000297280"/>
    </source>
</evidence>
<dbReference type="AlphaFoldDB" id="A0A4Z1L314"/>
<keyword evidence="1" id="KW-0175">Coiled coil</keyword>
<reference evidence="3 4" key="1">
    <citation type="submission" date="2017-12" db="EMBL/GenBank/DDBJ databases">
        <title>Comparative genomics of Botrytis spp.</title>
        <authorList>
            <person name="Valero-Jimenez C.A."/>
            <person name="Tapia P."/>
            <person name="Veloso J."/>
            <person name="Silva-Moreno E."/>
            <person name="Staats M."/>
            <person name="Valdes J.H."/>
            <person name="Van Kan J.A.L."/>
        </authorList>
    </citation>
    <scope>NUCLEOTIDE SEQUENCE [LARGE SCALE GENOMIC DNA]</scope>
    <source>
        <strain evidence="3 4">MUCL3349</strain>
    </source>
</reference>
<dbReference type="Proteomes" id="UP000297280">
    <property type="component" value="Unassembled WGS sequence"/>
</dbReference>
<sequence length="963" mass="109548">MDDYEDSEEIDSGLPDENDDHSTLKPCQQRLVKRISRVLPELILGFLVFDKKKGMLELCNYNSQLAREVLDMGGTSKADDDEMAGTHGEGFKLAALLMIREGYQVRITASKFYWNFRWGIREKKTLWCFLSEVKKKPTQQELNPQNTESSLFRDASPWKDVSVKMGCVRGKQGKPITEAEVMEWLKVCIHFDRPKEIVFTPSGNLILDPNFGGKVYLKGLFLEKTSRTHAIKYGYDFSQGHIGRDRKGIEDPDQMATLLAEVWKEAVQKNGSRMLDMYINMLLEKEKAWDDTIDVDNKMTRSIAKAIWSRLQKKKDNFYYGSQNAAKDSAIIKSLLKKEPVLLPDRLWKTLTKYELPQTPLEYRKNIMCNSQTAPTLDTPYCASLMRTLRAALALDPQTQPFLLVFKKAGISGLDSYLDVDNSKLLLHEKWMDFEKSHGENSTDCSLSHMRNTGDVISPIEIFSCDHIIIEICNQVLQELDRIRDGKGSIGDRSVDSLKSQVSECLKDMMQGIQALPGPQKGEICVSWEDNEAEKLFRLHRMKLQCCVTLHRESTCSHKRSELLARGYGISFKTSDEEMRTEACGCSHKIVTCTSVHNEITFSDLSLTESYFPMVSRAHTPIAFFGFPPAAQKPAQNQSVTVVNTPRRSYVRMKPNLDEKGSQLAPANDKKELSEALGKFQKANTELTRTKQTPSSCELRRDELNQKVVSLQSQKELASVEFDKIKADNASKISQIHELEARIQELTSHLDTANFETAGLKIQLATIQSEKETLQQRLDDVQIQINSSHSDSEAQETINELQNRVRRMKLKIGESQQTYERLREDKRVLEARAIEAESQRAAAILQRNEFVIERYEASIQEQSSSQSTTTFSWQSSITRIGRVAGIKRGRIPSMDLRMREESVMRGATSNSNDVNEDLEMYGASHPRHMSTLVKSERQSGSGTGRLVKKLRMESREVIDLSED</sequence>
<organism evidence="3 4">
    <name type="scientific">Botrytis porri</name>
    <dbReference type="NCBI Taxonomy" id="87229"/>
    <lineage>
        <taxon>Eukaryota</taxon>
        <taxon>Fungi</taxon>
        <taxon>Dikarya</taxon>
        <taxon>Ascomycota</taxon>
        <taxon>Pezizomycotina</taxon>
        <taxon>Leotiomycetes</taxon>
        <taxon>Helotiales</taxon>
        <taxon>Sclerotiniaceae</taxon>
        <taxon>Botrytis</taxon>
    </lineage>
</organism>
<feature type="coiled-coil region" evidence="1">
    <location>
        <begin position="701"/>
        <end position="839"/>
    </location>
</feature>
<accession>A0A4Z1L314</accession>
<dbReference type="EMBL" id="PQXO01000036">
    <property type="protein sequence ID" value="TGO91190.1"/>
    <property type="molecule type" value="Genomic_DNA"/>
</dbReference>
<name>A0A4Z1L314_9HELO</name>
<evidence type="ECO:0000256" key="1">
    <source>
        <dbReference type="SAM" id="Coils"/>
    </source>
</evidence>